<feature type="domain" description="DUF2089" evidence="1">
    <location>
        <begin position="42"/>
        <end position="87"/>
    </location>
</feature>
<accession>A0A179T550</accession>
<dbReference type="Pfam" id="PF22747">
    <property type="entry name" value="Zn_ribbon_DUF2089"/>
    <property type="match status" value="1"/>
</dbReference>
<sequence>MAYPLITDCPVCTKKLKVTKLHCSNCQTTIENEFEMSKFFSLEQEQLQFIEVFLKCRGNIKEVEKELSISYPTVRGKLNEIIEALGYAAQSKSKIDKKKVISMLESGEITPEEAINMIKEGEADAYERGNS</sequence>
<dbReference type="RefSeq" id="WP_066329703.1">
    <property type="nucleotide sequence ID" value="NZ_LWSG01000008.1"/>
</dbReference>
<organism evidence="3 4">
    <name type="scientific">Metabacillus litoralis</name>
    <dbReference type="NCBI Taxonomy" id="152268"/>
    <lineage>
        <taxon>Bacteria</taxon>
        <taxon>Bacillati</taxon>
        <taxon>Bacillota</taxon>
        <taxon>Bacilli</taxon>
        <taxon>Bacillales</taxon>
        <taxon>Bacillaceae</taxon>
        <taxon>Metabacillus</taxon>
    </lineage>
</organism>
<gene>
    <name evidence="3" type="ORF">A6K24_19230</name>
</gene>
<dbReference type="InterPro" id="IPR018658">
    <property type="entry name" value="DUF2089"/>
</dbReference>
<feature type="domain" description="DUF2089" evidence="2">
    <location>
        <begin position="9"/>
        <end position="40"/>
    </location>
</feature>
<reference evidence="4" key="1">
    <citation type="submission" date="2016-04" db="EMBL/GenBank/DDBJ databases">
        <authorList>
            <person name="Lyu Z."/>
            <person name="Lyu W."/>
        </authorList>
    </citation>
    <scope>NUCLEOTIDE SEQUENCE [LARGE SCALE GENOMIC DNA]</scope>
    <source>
        <strain evidence="4">C44</strain>
    </source>
</reference>
<evidence type="ECO:0000313" key="4">
    <source>
        <dbReference type="Proteomes" id="UP000078534"/>
    </source>
</evidence>
<dbReference type="Pfam" id="PF09862">
    <property type="entry name" value="DUF2089"/>
    <property type="match status" value="1"/>
</dbReference>
<evidence type="ECO:0000259" key="1">
    <source>
        <dbReference type="Pfam" id="PF09862"/>
    </source>
</evidence>
<evidence type="ECO:0000259" key="2">
    <source>
        <dbReference type="Pfam" id="PF22747"/>
    </source>
</evidence>
<dbReference type="OrthoDB" id="9797643at2"/>
<evidence type="ECO:0000313" key="3">
    <source>
        <dbReference type="EMBL" id="OAS87582.1"/>
    </source>
</evidence>
<dbReference type="AlphaFoldDB" id="A0A179T550"/>
<dbReference type="EMBL" id="LWSG01000008">
    <property type="protein sequence ID" value="OAS87582.1"/>
    <property type="molecule type" value="Genomic_DNA"/>
</dbReference>
<dbReference type="InterPro" id="IPR053957">
    <property type="entry name" value="DUF2089_Zn_ribbon"/>
</dbReference>
<proteinExistence type="predicted"/>
<comment type="caution">
    <text evidence="3">The sequence shown here is derived from an EMBL/GenBank/DDBJ whole genome shotgun (WGS) entry which is preliminary data.</text>
</comment>
<dbReference type="STRING" id="152268.A6K24_19230"/>
<name>A0A179T550_9BACI</name>
<keyword evidence="4" id="KW-1185">Reference proteome</keyword>
<dbReference type="Proteomes" id="UP000078534">
    <property type="component" value="Unassembled WGS sequence"/>
</dbReference>
<protein>
    <submittedName>
        <fullName evidence="3">Uncharacterized protein</fullName>
    </submittedName>
</protein>